<organism evidence="3 4">
    <name type="scientific">Tritrichomonas foetus</name>
    <dbReference type="NCBI Taxonomy" id="1144522"/>
    <lineage>
        <taxon>Eukaryota</taxon>
        <taxon>Metamonada</taxon>
        <taxon>Parabasalia</taxon>
        <taxon>Tritrichomonadida</taxon>
        <taxon>Tritrichomonadidae</taxon>
        <taxon>Tritrichomonas</taxon>
    </lineage>
</organism>
<accession>A0A1J4JPG3</accession>
<evidence type="ECO:0000313" key="3">
    <source>
        <dbReference type="EMBL" id="OHT00634.1"/>
    </source>
</evidence>
<feature type="compositionally biased region" description="Low complexity" evidence="2">
    <location>
        <begin position="599"/>
        <end position="616"/>
    </location>
</feature>
<protein>
    <submittedName>
        <fullName evidence="3">Uncharacterized protein</fullName>
    </submittedName>
</protein>
<dbReference type="GeneID" id="94843322"/>
<feature type="region of interest" description="Disordered" evidence="2">
    <location>
        <begin position="599"/>
        <end position="618"/>
    </location>
</feature>
<gene>
    <name evidence="3" type="ORF">TRFO_32661</name>
</gene>
<feature type="region of interest" description="Disordered" evidence="2">
    <location>
        <begin position="655"/>
        <end position="687"/>
    </location>
</feature>
<dbReference type="Proteomes" id="UP000179807">
    <property type="component" value="Unassembled WGS sequence"/>
</dbReference>
<feature type="coiled-coil region" evidence="1">
    <location>
        <begin position="107"/>
        <end position="145"/>
    </location>
</feature>
<feature type="compositionally biased region" description="Polar residues" evidence="2">
    <location>
        <begin position="678"/>
        <end position="687"/>
    </location>
</feature>
<feature type="compositionally biased region" description="Basic residues" evidence="2">
    <location>
        <begin position="69"/>
        <end position="78"/>
    </location>
</feature>
<dbReference type="EMBL" id="MLAK01000946">
    <property type="protein sequence ID" value="OHT00634.1"/>
    <property type="molecule type" value="Genomic_DNA"/>
</dbReference>
<reference evidence="3" key="1">
    <citation type="submission" date="2016-10" db="EMBL/GenBank/DDBJ databases">
        <authorList>
            <person name="Benchimol M."/>
            <person name="Almeida L.G."/>
            <person name="Vasconcelos A.T."/>
            <person name="Perreira-Neves A."/>
            <person name="Rosa I.A."/>
            <person name="Tasca T."/>
            <person name="Bogo M.R."/>
            <person name="de Souza W."/>
        </authorList>
    </citation>
    <scope>NUCLEOTIDE SEQUENCE [LARGE SCALE GENOMIC DNA]</scope>
    <source>
        <strain evidence="3">K</strain>
    </source>
</reference>
<comment type="caution">
    <text evidence="3">The sequence shown here is derived from an EMBL/GenBank/DDBJ whole genome shotgun (WGS) entry which is preliminary data.</text>
</comment>
<evidence type="ECO:0000256" key="2">
    <source>
        <dbReference type="SAM" id="MobiDB-lite"/>
    </source>
</evidence>
<dbReference type="AlphaFoldDB" id="A0A1J4JPG3"/>
<sequence>MNSNTIEFKKNFKSHRKVPPLSKYLQKRTPPKTLEDFKASRKNSPKKTEKPLTPRRRVDHVKNLLNSSKKNKKNKTHPKKETQKFKFSIELDEKANNKHKKGQIQDMKQIEIEKKEENESIIQINDQKFSENQEANEKIEEIVENDEETIKIIIDDDEINFKIKKKFKKPYICDRKHIQINDFKVTDHNEIEFKDYNGTKSLSTNVEIPFYDLVFTCESEEEMNEIPHQELVYNCESEEEVNEIDYYEFTLSCESEEENEQYLSDEKIKLRFYTRRYYCESEEDIPDEYHVRNIRRSKSEEFILYHERRINCESEEEINEIPHEELTYYCESEEDIPDEMTIIQMKESQKLKELLFYERRYNYESEEDENEIELMNADDKLKRIYFEELRINCESEEDDNEVFHDDYKYQCESEEDLMDSSYEDEFDQLDILKFHRIQYKTHRKCESEEEINEDEFYADDESSLNEEIRLSDHAPIINEIDGFEAFEILDTNTSDSQEEEDEKDDKYLHEIKEIEDKEKSESITINNFILPDSIEINNTHHNLEFDHKDQINQNISDESYTNMESSLYYSTSEYNDYYTSETNTYNAYDDYSSIYNSDTSSNNDSFNDSQSDFGNDQSSHRINVSKALHEAMRLKFSQPKIQVKSNKPIISPRRLLQQSSGSETPSMSISIKKKPKSTNSPVTSPTTDKIVYSKQKAKIQIKQQLKEEVLTSRLHFVQNESPRRSPFTVNSNIRTQSNMDQKIKKVGDFLNPSNVRWLK</sequence>
<name>A0A1J4JPG3_9EUKA</name>
<keyword evidence="1" id="KW-0175">Coiled coil</keyword>
<proteinExistence type="predicted"/>
<dbReference type="RefSeq" id="XP_068353770.1">
    <property type="nucleotide sequence ID" value="XM_068508618.1"/>
</dbReference>
<evidence type="ECO:0000256" key="1">
    <source>
        <dbReference type="SAM" id="Coils"/>
    </source>
</evidence>
<keyword evidence="4" id="KW-1185">Reference proteome</keyword>
<dbReference type="VEuPathDB" id="TrichDB:TRFO_32661"/>
<feature type="region of interest" description="Disordered" evidence="2">
    <location>
        <begin position="1"/>
        <end position="83"/>
    </location>
</feature>
<evidence type="ECO:0000313" key="4">
    <source>
        <dbReference type="Proteomes" id="UP000179807"/>
    </source>
</evidence>